<proteinExistence type="predicted"/>
<keyword evidence="3" id="KW-1185">Reference proteome</keyword>
<feature type="domain" description="Neurotransmitter-gated ion-channel ligand-binding" evidence="1">
    <location>
        <begin position="97"/>
        <end position="176"/>
    </location>
</feature>
<gene>
    <name evidence="2" type="ORF">LAZ67_3004080</name>
</gene>
<name>A0ABY6K920_9ARAC</name>
<sequence>MNLSPRTVSRIINEDLGLKAFKRRTGHLITPTLRDIRRTNVPEFIKANECPSGSPDLNPLDYSLWAYLEEKVCSKRYHNLDQLKSALVRAMKEIPLEKEYAMDCYFRQKWQDQRLRFEGRIKSLSLNIKMLEKIWKPDTFFHNGKGSYLHTITRPNKLLRIQQDGSVLYSMRKTCTYVSRRDAAERDLGCTGESVVILLSVWMDIKTWWQR</sequence>
<dbReference type="Gene3D" id="2.70.170.10">
    <property type="entry name" value="Neurotransmitter-gated ion-channel ligand-binding domain"/>
    <property type="match status" value="1"/>
</dbReference>
<dbReference type="Proteomes" id="UP001235939">
    <property type="component" value="Chromosome 03"/>
</dbReference>
<protein>
    <submittedName>
        <fullName evidence="2">GABRA4</fullName>
    </submittedName>
</protein>
<dbReference type="Pfam" id="PF02931">
    <property type="entry name" value="Neur_chan_LBD"/>
    <property type="match status" value="1"/>
</dbReference>
<evidence type="ECO:0000313" key="2">
    <source>
        <dbReference type="EMBL" id="UYV65366.1"/>
    </source>
</evidence>
<evidence type="ECO:0000259" key="1">
    <source>
        <dbReference type="Pfam" id="PF02931"/>
    </source>
</evidence>
<dbReference type="EMBL" id="CP092865">
    <property type="protein sequence ID" value="UYV65366.1"/>
    <property type="molecule type" value="Genomic_DNA"/>
</dbReference>
<reference evidence="2 3" key="1">
    <citation type="submission" date="2022-01" db="EMBL/GenBank/DDBJ databases">
        <title>A chromosomal length assembly of Cordylochernes scorpioides.</title>
        <authorList>
            <person name="Zeh D."/>
            <person name="Zeh J."/>
        </authorList>
    </citation>
    <scope>NUCLEOTIDE SEQUENCE [LARGE SCALE GENOMIC DNA]</scope>
    <source>
        <strain evidence="2">IN4F17</strain>
        <tissue evidence="2">Whole Body</tissue>
    </source>
</reference>
<dbReference type="InterPro" id="IPR036734">
    <property type="entry name" value="Neur_chan_lig-bd_sf"/>
</dbReference>
<accession>A0ABY6K920</accession>
<evidence type="ECO:0000313" key="3">
    <source>
        <dbReference type="Proteomes" id="UP001235939"/>
    </source>
</evidence>
<dbReference type="InterPro" id="IPR006202">
    <property type="entry name" value="Neur_chan_lig-bd"/>
</dbReference>
<dbReference type="SUPFAM" id="SSF63712">
    <property type="entry name" value="Nicotinic receptor ligand binding domain-like"/>
    <property type="match status" value="1"/>
</dbReference>
<organism evidence="2 3">
    <name type="scientific">Cordylochernes scorpioides</name>
    <dbReference type="NCBI Taxonomy" id="51811"/>
    <lineage>
        <taxon>Eukaryota</taxon>
        <taxon>Metazoa</taxon>
        <taxon>Ecdysozoa</taxon>
        <taxon>Arthropoda</taxon>
        <taxon>Chelicerata</taxon>
        <taxon>Arachnida</taxon>
        <taxon>Pseudoscorpiones</taxon>
        <taxon>Cheliferoidea</taxon>
        <taxon>Chernetidae</taxon>
        <taxon>Cordylochernes</taxon>
    </lineage>
</organism>